<feature type="compositionally biased region" description="Basic and acidic residues" evidence="1">
    <location>
        <begin position="1"/>
        <end position="25"/>
    </location>
</feature>
<protein>
    <submittedName>
        <fullName evidence="3">Uncharacterized protein</fullName>
    </submittedName>
</protein>
<dbReference type="OMA" id="TRQRCEI"/>
<dbReference type="WBParaSite" id="HCON_00119100-00001">
    <property type="protein sequence ID" value="HCON_00119100-00001"/>
    <property type="gene ID" value="HCON_00119100"/>
</dbReference>
<reference evidence="3" key="1">
    <citation type="submission" date="2020-12" db="UniProtKB">
        <authorList>
            <consortium name="WormBaseParasite"/>
        </authorList>
    </citation>
    <scope>IDENTIFICATION</scope>
    <source>
        <strain evidence="3">MHco3</strain>
    </source>
</reference>
<keyword evidence="2" id="KW-1185">Reference proteome</keyword>
<feature type="region of interest" description="Disordered" evidence="1">
    <location>
        <begin position="1"/>
        <end position="100"/>
    </location>
</feature>
<dbReference type="OrthoDB" id="10573843at2759"/>
<proteinExistence type="predicted"/>
<accession>A0A7I4YN62</accession>
<evidence type="ECO:0000313" key="2">
    <source>
        <dbReference type="Proteomes" id="UP000025227"/>
    </source>
</evidence>
<dbReference type="AlphaFoldDB" id="A0A7I4YN62"/>
<evidence type="ECO:0000256" key="1">
    <source>
        <dbReference type="SAM" id="MobiDB-lite"/>
    </source>
</evidence>
<evidence type="ECO:0000313" key="3">
    <source>
        <dbReference type="WBParaSite" id="HCON_00119100-00001"/>
    </source>
</evidence>
<dbReference type="Proteomes" id="UP000025227">
    <property type="component" value="Unplaced"/>
</dbReference>
<organism evidence="2 3">
    <name type="scientific">Haemonchus contortus</name>
    <name type="common">Barber pole worm</name>
    <dbReference type="NCBI Taxonomy" id="6289"/>
    <lineage>
        <taxon>Eukaryota</taxon>
        <taxon>Metazoa</taxon>
        <taxon>Ecdysozoa</taxon>
        <taxon>Nematoda</taxon>
        <taxon>Chromadorea</taxon>
        <taxon>Rhabditida</taxon>
        <taxon>Rhabditina</taxon>
        <taxon>Rhabditomorpha</taxon>
        <taxon>Strongyloidea</taxon>
        <taxon>Trichostrongylidae</taxon>
        <taxon>Haemonchus</taxon>
    </lineage>
</organism>
<sequence>MEIAEVEVHRRPHRDDDENEGHSSDESPPITIGQHIPAGGEINPLAPNALPPPASTAAEGGAYTNPVALDNEDETAENRPSSSPPPRPPQRNQCEIEIEP</sequence>
<name>A0A7I4YN62_HAECO</name>